<dbReference type="Pfam" id="PF18912">
    <property type="entry name" value="DZR_2"/>
    <property type="match status" value="1"/>
</dbReference>
<dbReference type="RefSeq" id="WP_188646092.1">
    <property type="nucleotide sequence ID" value="NZ_BMHQ01000001.1"/>
</dbReference>
<dbReference type="InterPro" id="IPR044005">
    <property type="entry name" value="DZR_2"/>
</dbReference>
<organism evidence="4 5">
    <name type="scientific">Marinithermofilum abyssi</name>
    <dbReference type="NCBI Taxonomy" id="1571185"/>
    <lineage>
        <taxon>Bacteria</taxon>
        <taxon>Bacillati</taxon>
        <taxon>Bacillota</taxon>
        <taxon>Bacilli</taxon>
        <taxon>Bacillales</taxon>
        <taxon>Thermoactinomycetaceae</taxon>
        <taxon>Marinithermofilum</taxon>
    </lineage>
</organism>
<dbReference type="CDD" id="cd06223">
    <property type="entry name" value="PRTases_typeI"/>
    <property type="match status" value="1"/>
</dbReference>
<reference evidence="4" key="1">
    <citation type="journal article" date="2014" name="Int. J. Syst. Evol. Microbiol.">
        <title>Complete genome sequence of Corynebacterium casei LMG S-19264T (=DSM 44701T), isolated from a smear-ripened cheese.</title>
        <authorList>
            <consortium name="US DOE Joint Genome Institute (JGI-PGF)"/>
            <person name="Walter F."/>
            <person name="Albersmeier A."/>
            <person name="Kalinowski J."/>
            <person name="Ruckert C."/>
        </authorList>
    </citation>
    <scope>NUCLEOTIDE SEQUENCE</scope>
    <source>
        <strain evidence="4">CGMCC 1.15179</strain>
    </source>
</reference>
<dbReference type="Proteomes" id="UP000625210">
    <property type="component" value="Unassembled WGS sequence"/>
</dbReference>
<dbReference type="AlphaFoldDB" id="A0A8J2VH08"/>
<keyword evidence="5" id="KW-1185">Reference proteome</keyword>
<dbReference type="Pfam" id="PF00156">
    <property type="entry name" value="Pribosyltran"/>
    <property type="match status" value="1"/>
</dbReference>
<proteinExistence type="inferred from homology"/>
<dbReference type="PANTHER" id="PTHR47505">
    <property type="entry name" value="DNA UTILIZATION PROTEIN YHGH"/>
    <property type="match status" value="1"/>
</dbReference>
<evidence type="ECO:0000313" key="4">
    <source>
        <dbReference type="EMBL" id="GGE04814.1"/>
    </source>
</evidence>
<evidence type="ECO:0000313" key="5">
    <source>
        <dbReference type="Proteomes" id="UP000625210"/>
    </source>
</evidence>
<name>A0A8J2VH08_9BACL</name>
<dbReference type="PANTHER" id="PTHR47505:SF1">
    <property type="entry name" value="DNA UTILIZATION PROTEIN YHGH"/>
    <property type="match status" value="1"/>
</dbReference>
<evidence type="ECO:0000259" key="3">
    <source>
        <dbReference type="Pfam" id="PF18912"/>
    </source>
</evidence>
<comment type="similarity">
    <text evidence="1">Belongs to the ComF/GntX family.</text>
</comment>
<feature type="domain" description="Phosphoribosyltransferase" evidence="2">
    <location>
        <begin position="148"/>
        <end position="239"/>
    </location>
</feature>
<accession>A0A8J2VH08</accession>
<protein>
    <submittedName>
        <fullName evidence="4">Amidophosphoribosyltransferase</fullName>
    </submittedName>
</protein>
<evidence type="ECO:0000259" key="2">
    <source>
        <dbReference type="Pfam" id="PF00156"/>
    </source>
</evidence>
<dbReference type="InterPro" id="IPR000836">
    <property type="entry name" value="PRTase_dom"/>
</dbReference>
<dbReference type="EMBL" id="BMHQ01000001">
    <property type="protein sequence ID" value="GGE04814.1"/>
    <property type="molecule type" value="Genomic_DNA"/>
</dbReference>
<feature type="domain" description="Double zinc ribbon" evidence="3">
    <location>
        <begin position="15"/>
        <end position="70"/>
    </location>
</feature>
<dbReference type="SUPFAM" id="SSF53271">
    <property type="entry name" value="PRTase-like"/>
    <property type="match status" value="1"/>
</dbReference>
<sequence length="240" mass="27616">MFLVSELWDKWFRSPEECRVCGSPLGGGVFAGEPHRVCNGCLERLEPICGGICRRCGRPMRTAGVCRDCLRRSRRELDVNRACFRYTSFTRDCIHFLKYRGQETLARPFGSFLAAAVEEWKWRGDLVTYVPLHPEKYRERGFNQAELLAREMGRRLWIPVRSLLIRVRSTSPQSRRNRSERIRELQGSFALSDLGKRLLRTNRRILVVDDVYTTGTTLNECAKVLKDGGASRVDSVTVAR</sequence>
<dbReference type="Gene3D" id="3.40.50.2020">
    <property type="match status" value="1"/>
</dbReference>
<gene>
    <name evidence="4" type="ORF">GCM10011571_02330</name>
</gene>
<dbReference type="InterPro" id="IPR051910">
    <property type="entry name" value="ComF/GntX_DNA_util-trans"/>
</dbReference>
<evidence type="ECO:0000256" key="1">
    <source>
        <dbReference type="ARBA" id="ARBA00008007"/>
    </source>
</evidence>
<dbReference type="InterPro" id="IPR029057">
    <property type="entry name" value="PRTase-like"/>
</dbReference>
<comment type="caution">
    <text evidence="4">The sequence shown here is derived from an EMBL/GenBank/DDBJ whole genome shotgun (WGS) entry which is preliminary data.</text>
</comment>
<reference evidence="4" key="2">
    <citation type="submission" date="2020-09" db="EMBL/GenBank/DDBJ databases">
        <authorList>
            <person name="Sun Q."/>
            <person name="Zhou Y."/>
        </authorList>
    </citation>
    <scope>NUCLEOTIDE SEQUENCE</scope>
    <source>
        <strain evidence="4">CGMCC 1.15179</strain>
    </source>
</reference>